<keyword evidence="3" id="KW-1185">Reference proteome</keyword>
<accession>A0A8J3S606</accession>
<dbReference type="Pfam" id="PF00174">
    <property type="entry name" value="Oxidored_molyb"/>
    <property type="match status" value="1"/>
</dbReference>
<evidence type="ECO:0000313" key="2">
    <source>
        <dbReference type="EMBL" id="GIH88946.1"/>
    </source>
</evidence>
<dbReference type="InterPro" id="IPR036374">
    <property type="entry name" value="OxRdtase_Mopterin-bd_sf"/>
</dbReference>
<name>A0A8J3S606_PLARO</name>
<feature type="domain" description="Oxidoreductase molybdopterin-binding" evidence="1">
    <location>
        <begin position="46"/>
        <end position="187"/>
    </location>
</feature>
<comment type="caution">
    <text evidence="2">The sequence shown here is derived from an EMBL/GenBank/DDBJ whole genome shotgun (WGS) entry which is preliminary data.</text>
</comment>
<proteinExistence type="predicted"/>
<protein>
    <recommendedName>
        <fullName evidence="1">Oxidoreductase molybdopterin-binding domain-containing protein</fullName>
    </recommendedName>
</protein>
<gene>
    <name evidence="2" type="ORF">Pro02_73540</name>
</gene>
<evidence type="ECO:0000259" key="1">
    <source>
        <dbReference type="Pfam" id="PF00174"/>
    </source>
</evidence>
<dbReference type="InterPro" id="IPR000572">
    <property type="entry name" value="OxRdtase_Mopterin-bd_dom"/>
</dbReference>
<dbReference type="PANTHER" id="PTHR43032">
    <property type="entry name" value="PROTEIN-METHIONINE-SULFOXIDE REDUCTASE"/>
    <property type="match status" value="1"/>
</dbReference>
<evidence type="ECO:0000313" key="3">
    <source>
        <dbReference type="Proteomes" id="UP000655044"/>
    </source>
</evidence>
<dbReference type="Gene3D" id="3.90.420.10">
    <property type="entry name" value="Oxidoreductase, molybdopterin-binding domain"/>
    <property type="match status" value="1"/>
</dbReference>
<dbReference type="AlphaFoldDB" id="A0A8J3S606"/>
<organism evidence="2 3">
    <name type="scientific">Planobispora rosea</name>
    <dbReference type="NCBI Taxonomy" id="35762"/>
    <lineage>
        <taxon>Bacteria</taxon>
        <taxon>Bacillati</taxon>
        <taxon>Actinomycetota</taxon>
        <taxon>Actinomycetes</taxon>
        <taxon>Streptosporangiales</taxon>
        <taxon>Streptosporangiaceae</taxon>
        <taxon>Planobispora</taxon>
    </lineage>
</organism>
<dbReference type="EMBL" id="BOOI01000095">
    <property type="protein sequence ID" value="GIH88946.1"/>
    <property type="molecule type" value="Genomic_DNA"/>
</dbReference>
<dbReference type="SUPFAM" id="SSF56524">
    <property type="entry name" value="Oxidoreductase molybdopterin-binding domain"/>
    <property type="match status" value="1"/>
</dbReference>
<dbReference type="Proteomes" id="UP000655044">
    <property type="component" value="Unassembled WGS sequence"/>
</dbReference>
<dbReference type="RefSeq" id="WP_068923573.1">
    <property type="nucleotide sequence ID" value="NZ_BMQP01000064.1"/>
</dbReference>
<reference evidence="2" key="1">
    <citation type="submission" date="2021-01" db="EMBL/GenBank/DDBJ databases">
        <title>Whole genome shotgun sequence of Planobispora rosea NBRC 15558.</title>
        <authorList>
            <person name="Komaki H."/>
            <person name="Tamura T."/>
        </authorList>
    </citation>
    <scope>NUCLEOTIDE SEQUENCE</scope>
    <source>
        <strain evidence="2">NBRC 15558</strain>
    </source>
</reference>
<sequence length="237" mass="26416">MRTASIRLTDLWPRRSSAAALPPGQRELRVFPRFSDNPLRPLPSSPEPATLSVGGAVRRELTVTVDQLPDLVPRTTITADFHCVTTWSVCDLRWSGVPFEAFWHEVIMPRCEPEPDVDGVVVRGLDGVQAIIRLDDALQPDVLLADRLDDAALSPVHGAPLRFVSPQQYGYKNIKHVCGIELYRTTPASTYGAKEHPRARVAFEERHSIIRGAALRWPYRLAVPLTASLAERSARRS</sequence>